<feature type="compositionally biased region" description="Basic and acidic residues" evidence="1">
    <location>
        <begin position="26"/>
        <end position="41"/>
    </location>
</feature>
<protein>
    <submittedName>
        <fullName evidence="2">Uncharacterized protein</fullName>
    </submittedName>
</protein>
<evidence type="ECO:0000256" key="1">
    <source>
        <dbReference type="SAM" id="MobiDB-lite"/>
    </source>
</evidence>
<dbReference type="EMBL" id="DS999417">
    <property type="protein sequence ID" value="EED87027.1"/>
    <property type="molecule type" value="Genomic_DNA"/>
</dbReference>
<dbReference type="GeneID" id="7442552"/>
<name>B8LCR2_THAPS</name>
<accession>B8LCR2</accession>
<dbReference type="RefSeq" id="XP_002296826.1">
    <property type="nucleotide sequence ID" value="XM_002296790.1"/>
</dbReference>
<feature type="region of interest" description="Disordered" evidence="1">
    <location>
        <begin position="101"/>
        <end position="123"/>
    </location>
</feature>
<reference evidence="2 3" key="1">
    <citation type="journal article" date="2004" name="Science">
        <title>The genome of the diatom Thalassiosira pseudonana: ecology, evolution, and metabolism.</title>
        <authorList>
            <person name="Armbrust E.V."/>
            <person name="Berges J.A."/>
            <person name="Bowler C."/>
            <person name="Green B.R."/>
            <person name="Martinez D."/>
            <person name="Putnam N.H."/>
            <person name="Zhou S."/>
            <person name="Allen A.E."/>
            <person name="Apt K.E."/>
            <person name="Bechner M."/>
            <person name="Brzezinski M.A."/>
            <person name="Chaal B.K."/>
            <person name="Chiovitti A."/>
            <person name="Davis A.K."/>
            <person name="Demarest M.S."/>
            <person name="Detter J.C."/>
            <person name="Glavina T."/>
            <person name="Goodstein D."/>
            <person name="Hadi M.Z."/>
            <person name="Hellsten U."/>
            <person name="Hildebrand M."/>
            <person name="Jenkins B.D."/>
            <person name="Jurka J."/>
            <person name="Kapitonov V.V."/>
            <person name="Kroger N."/>
            <person name="Lau W.W."/>
            <person name="Lane T.W."/>
            <person name="Larimer F.W."/>
            <person name="Lippmeier J.C."/>
            <person name="Lucas S."/>
            <person name="Medina M."/>
            <person name="Montsant A."/>
            <person name="Obornik M."/>
            <person name="Parker M.S."/>
            <person name="Palenik B."/>
            <person name="Pazour G.J."/>
            <person name="Richardson P.M."/>
            <person name="Rynearson T.A."/>
            <person name="Saito M.A."/>
            <person name="Schwartz D.C."/>
            <person name="Thamatrakoln K."/>
            <person name="Valentin K."/>
            <person name="Vardi A."/>
            <person name="Wilkerson F.P."/>
            <person name="Rokhsar D.S."/>
        </authorList>
    </citation>
    <scope>NUCLEOTIDE SEQUENCE [LARGE SCALE GENOMIC DNA]</scope>
    <source>
        <strain evidence="2 3">CCMP1335</strain>
    </source>
</reference>
<dbReference type="KEGG" id="tps:THAPSDRAFT_25163"/>
<proteinExistence type="predicted"/>
<evidence type="ECO:0000313" key="3">
    <source>
        <dbReference type="Proteomes" id="UP000001449"/>
    </source>
</evidence>
<dbReference type="InParanoid" id="B8LCR2"/>
<organism evidence="2 3">
    <name type="scientific">Thalassiosira pseudonana</name>
    <name type="common">Marine diatom</name>
    <name type="synonym">Cyclotella nana</name>
    <dbReference type="NCBI Taxonomy" id="35128"/>
    <lineage>
        <taxon>Eukaryota</taxon>
        <taxon>Sar</taxon>
        <taxon>Stramenopiles</taxon>
        <taxon>Ochrophyta</taxon>
        <taxon>Bacillariophyta</taxon>
        <taxon>Coscinodiscophyceae</taxon>
        <taxon>Thalassiosirophycidae</taxon>
        <taxon>Thalassiosirales</taxon>
        <taxon>Thalassiosiraceae</taxon>
        <taxon>Thalassiosira</taxon>
    </lineage>
</organism>
<feature type="compositionally biased region" description="Low complexity" evidence="1">
    <location>
        <begin position="113"/>
        <end position="123"/>
    </location>
</feature>
<feature type="region of interest" description="Disordered" evidence="1">
    <location>
        <begin position="1"/>
        <end position="41"/>
    </location>
</feature>
<dbReference type="HOGENOM" id="CLU_055216_0_0_1"/>
<dbReference type="AlphaFoldDB" id="B8LCR2"/>
<feature type="compositionally biased region" description="Low complexity" evidence="1">
    <location>
        <begin position="7"/>
        <end position="25"/>
    </location>
</feature>
<keyword evidence="3" id="KW-1185">Reference proteome</keyword>
<dbReference type="OMA" id="SAYHWIN"/>
<reference evidence="2 3" key="2">
    <citation type="journal article" date="2008" name="Nature">
        <title>The Phaeodactylum genome reveals the evolutionary history of diatom genomes.</title>
        <authorList>
            <person name="Bowler C."/>
            <person name="Allen A.E."/>
            <person name="Badger J.H."/>
            <person name="Grimwood J."/>
            <person name="Jabbari K."/>
            <person name="Kuo A."/>
            <person name="Maheswari U."/>
            <person name="Martens C."/>
            <person name="Maumus F."/>
            <person name="Otillar R.P."/>
            <person name="Rayko E."/>
            <person name="Salamov A."/>
            <person name="Vandepoele K."/>
            <person name="Beszteri B."/>
            <person name="Gruber A."/>
            <person name="Heijde M."/>
            <person name="Katinka M."/>
            <person name="Mock T."/>
            <person name="Valentin K."/>
            <person name="Verret F."/>
            <person name="Berges J.A."/>
            <person name="Brownlee C."/>
            <person name="Cadoret J.P."/>
            <person name="Chiovitti A."/>
            <person name="Choi C.J."/>
            <person name="Coesel S."/>
            <person name="De Martino A."/>
            <person name="Detter J.C."/>
            <person name="Durkin C."/>
            <person name="Falciatore A."/>
            <person name="Fournet J."/>
            <person name="Haruta M."/>
            <person name="Huysman M.J."/>
            <person name="Jenkins B.D."/>
            <person name="Jiroutova K."/>
            <person name="Jorgensen R.E."/>
            <person name="Joubert Y."/>
            <person name="Kaplan A."/>
            <person name="Kroger N."/>
            <person name="Kroth P.G."/>
            <person name="La Roche J."/>
            <person name="Lindquist E."/>
            <person name="Lommer M."/>
            <person name="Martin-Jezequel V."/>
            <person name="Lopez P.J."/>
            <person name="Lucas S."/>
            <person name="Mangogna M."/>
            <person name="McGinnis K."/>
            <person name="Medlin L.K."/>
            <person name="Montsant A."/>
            <person name="Oudot-Le Secq M.P."/>
            <person name="Napoli C."/>
            <person name="Obornik M."/>
            <person name="Parker M.S."/>
            <person name="Petit J.L."/>
            <person name="Porcel B.M."/>
            <person name="Poulsen N."/>
            <person name="Robison M."/>
            <person name="Rychlewski L."/>
            <person name="Rynearson T.A."/>
            <person name="Schmutz J."/>
            <person name="Shapiro H."/>
            <person name="Siaut M."/>
            <person name="Stanley M."/>
            <person name="Sussman M.R."/>
            <person name="Taylor A.R."/>
            <person name="Vardi A."/>
            <person name="von Dassow P."/>
            <person name="Vyverman W."/>
            <person name="Willis A."/>
            <person name="Wyrwicz L.S."/>
            <person name="Rokhsar D.S."/>
            <person name="Weissenbach J."/>
            <person name="Armbrust E.V."/>
            <person name="Green B.R."/>
            <person name="Van de Peer Y."/>
            <person name="Grigoriev I.V."/>
        </authorList>
    </citation>
    <scope>NUCLEOTIDE SEQUENCE [LARGE SCALE GENOMIC DNA]</scope>
    <source>
        <strain evidence="2 3">CCMP1335</strain>
    </source>
</reference>
<gene>
    <name evidence="2" type="ORF">THAPSDRAFT_25163</name>
</gene>
<evidence type="ECO:0000313" key="2">
    <source>
        <dbReference type="EMBL" id="EED87027.1"/>
    </source>
</evidence>
<sequence>MHNRNHSSTAPSSPFSPSRSSSNSNDDSKKMRVRTESEDRKLRTRALIQRGKVIAVIVLSSGVLSLGRYQLSILSSMQSGSTVGATIGLVREDMDESLECTYHNPHRNKDGQSTSASSSSTTTQYKYSPASIEQYILENASKLGYDTSDNTQFADTCAILRDTSSPIYNDLQSYFAELEHYNTLVREFDPIPDLRLRLHESGDNLEEVCNSVKIHPEGLLKGVFQRQLLSSASGSGSVGYMEPLLPTMRSQKICNDLDTYLLSMEYLIHDFHAMCQKLKKHSKLVFVDMGASLDFHDSDAHESPAIYVNSIYSKFGFTFDHIYAYEITQKSPPHVFESVPNELQSAYHWINVGVDPRPCAKMNPFTMIANNFSPDDLIVVKLDIDTPEVESRLARQLRDDPWILELVDQFYFEDHVHQLELAERWTGTMNGSVKRSLELMSEIRRKGVAAHYWP</sequence>
<dbReference type="Proteomes" id="UP000001449">
    <property type="component" value="Chromosome 16"/>
</dbReference>
<dbReference type="PaxDb" id="35128-Thaps25163"/>
<dbReference type="eggNOG" id="ENOG502S980">
    <property type="taxonomic scope" value="Eukaryota"/>
</dbReference>